<organism evidence="2 3">
    <name type="scientific">Candidatus Terrybacteria bacterium RIFCSPHIGHO2_01_FULL_43_35</name>
    <dbReference type="NCBI Taxonomy" id="1802361"/>
    <lineage>
        <taxon>Bacteria</taxon>
        <taxon>Candidatus Terryibacteriota</taxon>
    </lineage>
</organism>
<keyword evidence="1" id="KW-0472">Membrane</keyword>
<accession>A0A1G2PIB6</accession>
<keyword evidence="1" id="KW-1133">Transmembrane helix</keyword>
<evidence type="ECO:0000256" key="1">
    <source>
        <dbReference type="SAM" id="Phobius"/>
    </source>
</evidence>
<dbReference type="AlphaFoldDB" id="A0A1G2PIB6"/>
<dbReference type="EMBL" id="MHSR01000001">
    <property type="protein sequence ID" value="OHA47371.1"/>
    <property type="molecule type" value="Genomic_DNA"/>
</dbReference>
<sequence length="208" mass="23040">MIMMPNYNPSAGGPNHHPKAKAFSVMEVIIAITIVGLVSSACLSLLATSFRINRNIRNSLVASGLAQEGIEFVRSLRDSNWLAGKTADGTTCTLGTTQWRENLCQGVYVMDYTDTILQNDSSLLYRSTAAATQGFYVRTSTDNMATPFRREITISNSADDGSTVQYEPNIEFVVSVRVYWCRQGNQPCPASDENVLYVEEKFRNWLGS</sequence>
<name>A0A1G2PIB6_9BACT</name>
<proteinExistence type="predicted"/>
<protein>
    <submittedName>
        <fullName evidence="2">Uncharacterized protein</fullName>
    </submittedName>
</protein>
<evidence type="ECO:0000313" key="2">
    <source>
        <dbReference type="EMBL" id="OHA47371.1"/>
    </source>
</evidence>
<reference evidence="2 3" key="1">
    <citation type="journal article" date="2016" name="Nat. Commun.">
        <title>Thousands of microbial genomes shed light on interconnected biogeochemical processes in an aquifer system.</title>
        <authorList>
            <person name="Anantharaman K."/>
            <person name="Brown C.T."/>
            <person name="Hug L.A."/>
            <person name="Sharon I."/>
            <person name="Castelle C.J."/>
            <person name="Probst A.J."/>
            <person name="Thomas B.C."/>
            <person name="Singh A."/>
            <person name="Wilkins M.J."/>
            <person name="Karaoz U."/>
            <person name="Brodie E.L."/>
            <person name="Williams K.H."/>
            <person name="Hubbard S.S."/>
            <person name="Banfield J.F."/>
        </authorList>
    </citation>
    <scope>NUCLEOTIDE SEQUENCE [LARGE SCALE GENOMIC DNA]</scope>
</reference>
<feature type="transmembrane region" description="Helical" evidence="1">
    <location>
        <begin position="28"/>
        <end position="47"/>
    </location>
</feature>
<comment type="caution">
    <text evidence="2">The sequence shown here is derived from an EMBL/GenBank/DDBJ whole genome shotgun (WGS) entry which is preliminary data.</text>
</comment>
<dbReference type="Proteomes" id="UP000178869">
    <property type="component" value="Unassembled WGS sequence"/>
</dbReference>
<gene>
    <name evidence="2" type="ORF">A2828_02985</name>
</gene>
<evidence type="ECO:0000313" key="3">
    <source>
        <dbReference type="Proteomes" id="UP000178869"/>
    </source>
</evidence>
<keyword evidence="1" id="KW-0812">Transmembrane</keyword>